<organism evidence="2 3">
    <name type="scientific">Guyparkeria halophila</name>
    <dbReference type="NCBI Taxonomy" id="47960"/>
    <lineage>
        <taxon>Bacteria</taxon>
        <taxon>Pseudomonadati</taxon>
        <taxon>Pseudomonadota</taxon>
        <taxon>Gammaproteobacteria</taxon>
        <taxon>Chromatiales</taxon>
        <taxon>Thioalkalibacteraceae</taxon>
        <taxon>Guyparkeria</taxon>
    </lineage>
</organism>
<name>A0ABZ0Z019_9GAMM</name>
<dbReference type="InterPro" id="IPR027266">
    <property type="entry name" value="TrmE/GcvT-like"/>
</dbReference>
<evidence type="ECO:0008006" key="4">
    <source>
        <dbReference type="Google" id="ProtNLM"/>
    </source>
</evidence>
<dbReference type="RefSeq" id="WP_322521770.1">
    <property type="nucleotide sequence ID" value="NZ_CP140153.1"/>
</dbReference>
<dbReference type="EMBL" id="CP140153">
    <property type="protein sequence ID" value="WQH16781.1"/>
    <property type="molecule type" value="Genomic_DNA"/>
</dbReference>
<dbReference type="SUPFAM" id="SSF103025">
    <property type="entry name" value="Folate-binding domain"/>
    <property type="match status" value="1"/>
</dbReference>
<dbReference type="NCBIfam" id="TIGR03317">
    <property type="entry name" value="ygfZ_signature"/>
    <property type="match status" value="1"/>
</dbReference>
<dbReference type="PANTHER" id="PTHR22602:SF0">
    <property type="entry name" value="TRANSFERASE CAF17, MITOCHONDRIAL-RELATED"/>
    <property type="match status" value="1"/>
</dbReference>
<accession>A0ABZ0Z019</accession>
<proteinExistence type="predicted"/>
<evidence type="ECO:0000313" key="3">
    <source>
        <dbReference type="Proteomes" id="UP001327459"/>
    </source>
</evidence>
<reference evidence="2 3" key="1">
    <citation type="submission" date="2023-11" db="EMBL/GenBank/DDBJ databases">
        <title>MicrobeMod: A computational toolkit for identifying prokaryotic methylation and restriction-modification with nanopore sequencing.</title>
        <authorList>
            <person name="Crits-Christoph A."/>
            <person name="Kang S.C."/>
            <person name="Lee H."/>
            <person name="Ostrov N."/>
        </authorList>
    </citation>
    <scope>NUCLEOTIDE SEQUENCE [LARGE SCALE GENOMIC DNA]</scope>
    <source>
        <strain evidence="2 3">ATCC 49870</strain>
    </source>
</reference>
<protein>
    <recommendedName>
        <fullName evidence="4">Folate-binding protein</fullName>
    </recommendedName>
</protein>
<dbReference type="PIRSF" id="PIRSF006487">
    <property type="entry name" value="GcvT"/>
    <property type="match status" value="1"/>
</dbReference>
<keyword evidence="3" id="KW-1185">Reference proteome</keyword>
<dbReference type="InterPro" id="IPR017703">
    <property type="entry name" value="YgfZ/GCV_T_CS"/>
</dbReference>
<dbReference type="Gene3D" id="3.30.1360.120">
    <property type="entry name" value="Probable tRNA modification gtpase trme, domain 1"/>
    <property type="match status" value="1"/>
</dbReference>
<dbReference type="PANTHER" id="PTHR22602">
    <property type="entry name" value="TRANSFERASE CAF17, MITOCHONDRIAL-RELATED"/>
    <property type="match status" value="1"/>
</dbReference>
<evidence type="ECO:0000256" key="1">
    <source>
        <dbReference type="ARBA" id="ARBA00022946"/>
    </source>
</evidence>
<gene>
    <name evidence="2" type="ORF">SR882_02440</name>
</gene>
<dbReference type="Proteomes" id="UP001327459">
    <property type="component" value="Chromosome"/>
</dbReference>
<sequence>MSDANTTTWHDLMQPNATPAAGAILLTDLPDRRVIEVTGSEARAFLHAILTQDVNALTDGAAAFSALCSAKGRAMGLLRIAAHQDGFRLVTRTELAPGLLKRLQMYVLRRDVQLSLAEDQAALGLIWPAEAASMACPFDDAIACEAIERLREAKPAPGRWPAVVDAQGRLFLREEQDANTGMRIAIHGPTSDLSAMVRAATGDTAIVATDHWERAEIEDRLPEVTSATAEHFVPQWINLDELEAFSLKKGCYPGQEVIARMHYLGKPNRRLFAGHVLGLAPPTPGTAVINDKDQSAGEVVRSAPLPDDSGSLVLTVIKLKHLHDSLTIDGLALSLDPHDTIEGGSHRAGARH</sequence>
<evidence type="ECO:0000313" key="2">
    <source>
        <dbReference type="EMBL" id="WQH16781.1"/>
    </source>
</evidence>
<dbReference type="InterPro" id="IPR045179">
    <property type="entry name" value="YgfZ/GcvT"/>
</dbReference>
<keyword evidence="1" id="KW-0809">Transit peptide</keyword>